<reference evidence="3 4" key="1">
    <citation type="journal article" date="2014" name="Agronomy (Basel)">
        <title>A Draft Genome Sequence for Ensete ventricosum, the Drought-Tolerant Tree Against Hunger.</title>
        <authorList>
            <person name="Harrison J."/>
            <person name="Moore K.A."/>
            <person name="Paszkiewicz K."/>
            <person name="Jones T."/>
            <person name="Grant M."/>
            <person name="Ambacheew D."/>
            <person name="Muzemil S."/>
            <person name="Studholme D.J."/>
        </authorList>
    </citation>
    <scope>NUCLEOTIDE SEQUENCE [LARGE SCALE GENOMIC DNA]</scope>
</reference>
<gene>
    <name evidence="3" type="ORF">B296_00005175</name>
</gene>
<name>A0A427ATK9_ENSVE</name>
<keyword evidence="1 2" id="KW-0489">Methyltransferase</keyword>
<evidence type="ECO:0000313" key="4">
    <source>
        <dbReference type="Proteomes" id="UP000287651"/>
    </source>
</evidence>
<comment type="caution">
    <text evidence="3">The sequence shown here is derived from an EMBL/GenBank/DDBJ whole genome shotgun (WGS) entry which is preliminary data.</text>
</comment>
<dbReference type="AlphaFoldDB" id="A0A427ATK9"/>
<dbReference type="GO" id="GO:0008168">
    <property type="term" value="F:methyltransferase activity"/>
    <property type="evidence" value="ECO:0007669"/>
    <property type="project" value="UniProtKB-UniRule"/>
</dbReference>
<dbReference type="Pfam" id="PF03141">
    <property type="entry name" value="Methyltransf_29"/>
    <property type="match status" value="1"/>
</dbReference>
<sequence length="124" mass="14135">MSMCWDLVAVKKDKLNSVAAAFYRKPISNECYDNRKRHGPPMCKDEDDPNAAWCKILPLIAEVDRIVRPGGKIIVRDDSVTTSEVESLLKSLHWEVRLTFSKDQEGILCAEKSEWRPEKLTDSA</sequence>
<keyword evidence="2" id="KW-0808">Transferase</keyword>
<keyword evidence="2" id="KW-0812">Transmembrane</keyword>
<dbReference type="GO" id="GO:0032259">
    <property type="term" value="P:methylation"/>
    <property type="evidence" value="ECO:0007669"/>
    <property type="project" value="UniProtKB-KW"/>
</dbReference>
<proteinExistence type="inferred from homology"/>
<dbReference type="EMBL" id="AMZH03001358">
    <property type="protein sequence ID" value="RRT79592.1"/>
    <property type="molecule type" value="Genomic_DNA"/>
</dbReference>
<evidence type="ECO:0000313" key="3">
    <source>
        <dbReference type="EMBL" id="RRT79592.1"/>
    </source>
</evidence>
<dbReference type="EC" id="2.1.1.-" evidence="2"/>
<evidence type="ECO:0000256" key="1">
    <source>
        <dbReference type="ARBA" id="ARBA00022603"/>
    </source>
</evidence>
<dbReference type="GO" id="GO:0016020">
    <property type="term" value="C:membrane"/>
    <property type="evidence" value="ECO:0007669"/>
    <property type="project" value="UniProtKB-SubCell"/>
</dbReference>
<dbReference type="GO" id="GO:0005768">
    <property type="term" value="C:endosome"/>
    <property type="evidence" value="ECO:0007669"/>
    <property type="project" value="TreeGrafter"/>
</dbReference>
<dbReference type="PANTHER" id="PTHR10108">
    <property type="entry name" value="SAM-DEPENDENT METHYLTRANSFERASE"/>
    <property type="match status" value="1"/>
</dbReference>
<accession>A0A427ATK9</accession>
<dbReference type="PANTHER" id="PTHR10108:SF1077">
    <property type="entry name" value="METHYLTRANSFERASE PMT27-RELATED"/>
    <property type="match status" value="1"/>
</dbReference>
<dbReference type="InterPro" id="IPR004159">
    <property type="entry name" value="Put_SAM_MeTrfase"/>
</dbReference>
<comment type="subcellular location">
    <subcellularLocation>
        <location evidence="2">Membrane</location>
        <topology evidence="2">Single-pass type II membrane protein</topology>
    </subcellularLocation>
</comment>
<dbReference type="Proteomes" id="UP000287651">
    <property type="component" value="Unassembled WGS sequence"/>
</dbReference>
<evidence type="ECO:0000256" key="2">
    <source>
        <dbReference type="RuleBase" id="RU366043"/>
    </source>
</evidence>
<comment type="similarity">
    <text evidence="2">Belongs to the methyltransferase superfamily.</text>
</comment>
<organism evidence="3 4">
    <name type="scientific">Ensete ventricosum</name>
    <name type="common">Abyssinian banana</name>
    <name type="synonym">Musa ensete</name>
    <dbReference type="NCBI Taxonomy" id="4639"/>
    <lineage>
        <taxon>Eukaryota</taxon>
        <taxon>Viridiplantae</taxon>
        <taxon>Streptophyta</taxon>
        <taxon>Embryophyta</taxon>
        <taxon>Tracheophyta</taxon>
        <taxon>Spermatophyta</taxon>
        <taxon>Magnoliopsida</taxon>
        <taxon>Liliopsida</taxon>
        <taxon>Zingiberales</taxon>
        <taxon>Musaceae</taxon>
        <taxon>Ensete</taxon>
    </lineage>
</organism>
<keyword evidence="2" id="KW-0735">Signal-anchor</keyword>
<keyword evidence="2" id="KW-0325">Glycoprotein</keyword>
<protein>
    <recommendedName>
        <fullName evidence="2">Methyltransferase</fullName>
        <ecNumber evidence="2">2.1.1.-</ecNumber>
    </recommendedName>
</protein>
<dbReference type="GO" id="GO:0005802">
    <property type="term" value="C:trans-Golgi network"/>
    <property type="evidence" value="ECO:0007669"/>
    <property type="project" value="TreeGrafter"/>
</dbReference>